<dbReference type="InterPro" id="IPR027385">
    <property type="entry name" value="Beta-barrel_OMP"/>
</dbReference>
<dbReference type="InterPro" id="IPR006315">
    <property type="entry name" value="OM_autotransptr_brl_dom"/>
</dbReference>
<dbReference type="Gene3D" id="2.40.160.20">
    <property type="match status" value="1"/>
</dbReference>
<protein>
    <submittedName>
        <fullName evidence="4">Porin family protein</fullName>
    </submittedName>
</protein>
<name>A0ABT9FC73_9GAMM</name>
<evidence type="ECO:0000313" key="5">
    <source>
        <dbReference type="Proteomes" id="UP001177212"/>
    </source>
</evidence>
<accession>A0ABT9FC73</accession>
<dbReference type="Proteomes" id="UP001177212">
    <property type="component" value="Unassembled WGS sequence"/>
</dbReference>
<dbReference type="InterPro" id="IPR011250">
    <property type="entry name" value="OMP/PagP_B-barrel"/>
</dbReference>
<dbReference type="SUPFAM" id="SSF56925">
    <property type="entry name" value="OMPA-like"/>
    <property type="match status" value="1"/>
</dbReference>
<evidence type="ECO:0000313" key="4">
    <source>
        <dbReference type="EMBL" id="MDP2564388.1"/>
    </source>
</evidence>
<dbReference type="EMBL" id="JAUYVT010000004">
    <property type="protein sequence ID" value="MDP2564388.1"/>
    <property type="molecule type" value="Genomic_DNA"/>
</dbReference>
<dbReference type="RefSeq" id="WP_305471665.1">
    <property type="nucleotide sequence ID" value="NZ_JAUYVT010000004.1"/>
</dbReference>
<sequence>MKKILAIALLTSAPAFASTPGSNISIEYTPTTITTNKGFETEANIISVGFHSYLNNNVSSKFLVGMSKGTQQVDINGVDTRDEARVKYIVSTDLRYEYPLTNDFSTYALLGATLAKVETDKNILNESRTDFGLKLGAGASYALSKNTAVYLEVNQNLYKSDFEIQSFSLGFKYSF</sequence>
<gene>
    <name evidence="4" type="ORF">Q8W34_07060</name>
</gene>
<keyword evidence="5" id="KW-1185">Reference proteome</keyword>
<keyword evidence="1 2" id="KW-0732">Signal</keyword>
<evidence type="ECO:0000256" key="2">
    <source>
        <dbReference type="SAM" id="SignalP"/>
    </source>
</evidence>
<feature type="domain" description="Outer membrane protein beta-barrel" evidence="3">
    <location>
        <begin position="5"/>
        <end position="175"/>
    </location>
</feature>
<organism evidence="4 5">
    <name type="scientific">Pseudoalteromonas marina</name>
    <dbReference type="NCBI Taxonomy" id="267375"/>
    <lineage>
        <taxon>Bacteria</taxon>
        <taxon>Pseudomonadati</taxon>
        <taxon>Pseudomonadota</taxon>
        <taxon>Gammaproteobacteria</taxon>
        <taxon>Alteromonadales</taxon>
        <taxon>Pseudoalteromonadaceae</taxon>
        <taxon>Pseudoalteromonas</taxon>
    </lineage>
</organism>
<dbReference type="Pfam" id="PF13505">
    <property type="entry name" value="OMP_b-brl"/>
    <property type="match status" value="1"/>
</dbReference>
<proteinExistence type="predicted"/>
<feature type="signal peptide" evidence="2">
    <location>
        <begin position="1"/>
        <end position="17"/>
    </location>
</feature>
<evidence type="ECO:0000256" key="1">
    <source>
        <dbReference type="ARBA" id="ARBA00022729"/>
    </source>
</evidence>
<feature type="chain" id="PRO_5045802741" evidence="2">
    <location>
        <begin position="18"/>
        <end position="175"/>
    </location>
</feature>
<evidence type="ECO:0000259" key="3">
    <source>
        <dbReference type="Pfam" id="PF13505"/>
    </source>
</evidence>
<reference evidence="4" key="1">
    <citation type="submission" date="2023-07" db="EMBL/GenBank/DDBJ databases">
        <title>Genome content predicts the carbon catabolic preferences of heterotrophic bacteria.</title>
        <authorList>
            <person name="Gralka M."/>
        </authorList>
    </citation>
    <scope>NUCLEOTIDE SEQUENCE</scope>
    <source>
        <strain evidence="4">4G09</strain>
    </source>
</reference>
<dbReference type="NCBIfam" id="TIGR01414">
    <property type="entry name" value="autotrans_barl"/>
    <property type="match status" value="1"/>
</dbReference>
<comment type="caution">
    <text evidence="4">The sequence shown here is derived from an EMBL/GenBank/DDBJ whole genome shotgun (WGS) entry which is preliminary data.</text>
</comment>